<dbReference type="InterPro" id="IPR025348">
    <property type="entry name" value="DUF4252"/>
</dbReference>
<sequence length="184" mass="19526">MKLRLITICTVLALLALGSCRTAGPGTPARTVAAFFNKYEGRPGFKTTDWSAGLTTRLLLSKLGKFGGDNDLSQALTSIRSFRIITFTPASASSQKLVAEGLTKEVDGLLQNERYTALAESGGSTTMRYATRQSGDKVQEIAASGHVDGAPDSFVLASISGNFTREQVTALTKFLPGVISETTK</sequence>
<evidence type="ECO:0000256" key="1">
    <source>
        <dbReference type="SAM" id="SignalP"/>
    </source>
</evidence>
<accession>A0A5B8A483</accession>
<proteinExistence type="predicted"/>
<feature type="chain" id="PRO_5022883280" evidence="1">
    <location>
        <begin position="24"/>
        <end position="184"/>
    </location>
</feature>
<name>A0A5B8A483_9BACT</name>
<dbReference type="OrthoDB" id="878897at2"/>
<organism evidence="2 3">
    <name type="scientific">Hymenobacter jejuensis</name>
    <dbReference type="NCBI Taxonomy" id="2502781"/>
    <lineage>
        <taxon>Bacteria</taxon>
        <taxon>Pseudomonadati</taxon>
        <taxon>Bacteroidota</taxon>
        <taxon>Cytophagia</taxon>
        <taxon>Cytophagales</taxon>
        <taxon>Hymenobacteraceae</taxon>
        <taxon>Hymenobacter</taxon>
    </lineage>
</organism>
<dbReference type="Pfam" id="PF14060">
    <property type="entry name" value="DUF4252"/>
    <property type="match status" value="1"/>
</dbReference>
<dbReference type="KEGG" id="hyj:FHG12_12880"/>
<evidence type="ECO:0000313" key="2">
    <source>
        <dbReference type="EMBL" id="QDA60942.1"/>
    </source>
</evidence>
<dbReference type="EMBL" id="CP040896">
    <property type="protein sequence ID" value="QDA60942.1"/>
    <property type="molecule type" value="Genomic_DNA"/>
</dbReference>
<keyword evidence="1" id="KW-0732">Signal</keyword>
<dbReference type="AlphaFoldDB" id="A0A5B8A483"/>
<reference evidence="2 3" key="1">
    <citation type="submission" date="2019-06" db="EMBL/GenBank/DDBJ databases">
        <authorList>
            <person name="Srinivasan S."/>
        </authorList>
    </citation>
    <scope>NUCLEOTIDE SEQUENCE [LARGE SCALE GENOMIC DNA]</scope>
    <source>
        <strain evidence="2 3">17J68-5</strain>
    </source>
</reference>
<protein>
    <submittedName>
        <fullName evidence="2">DUF4252 domain-containing protein</fullName>
    </submittedName>
</protein>
<dbReference type="Proteomes" id="UP000305398">
    <property type="component" value="Chromosome"/>
</dbReference>
<feature type="signal peptide" evidence="1">
    <location>
        <begin position="1"/>
        <end position="23"/>
    </location>
</feature>
<evidence type="ECO:0000313" key="3">
    <source>
        <dbReference type="Proteomes" id="UP000305398"/>
    </source>
</evidence>
<gene>
    <name evidence="2" type="ORF">FHG12_12880</name>
</gene>
<dbReference type="RefSeq" id="WP_139516116.1">
    <property type="nucleotide sequence ID" value="NZ_CP040896.1"/>
</dbReference>
<dbReference type="PROSITE" id="PS51257">
    <property type="entry name" value="PROKAR_LIPOPROTEIN"/>
    <property type="match status" value="1"/>
</dbReference>
<keyword evidence="3" id="KW-1185">Reference proteome</keyword>